<evidence type="ECO:0000256" key="2">
    <source>
        <dbReference type="ARBA" id="ARBA00023002"/>
    </source>
</evidence>
<protein>
    <recommendedName>
        <fullName evidence="3">NADH:flavin oxidoreductase/NADH oxidase N-terminal domain-containing protein</fullName>
    </recommendedName>
</protein>
<proteinExistence type="predicted"/>
<feature type="non-terminal residue" evidence="4">
    <location>
        <position position="1"/>
    </location>
</feature>
<keyword evidence="2" id="KW-0560">Oxidoreductase</keyword>
<name>X0V1W4_9ZZZZ</name>
<accession>X0V1W4</accession>
<sequence length="273" mass="30191">QLKVLSPGKIGGLELRNRIIRSGCFEGMCPGGFPSDPLLEHHREAAAGGAAMTTVSYCSVSFDGRGFDSEMWMREEIVPELRRLTDAVHLEGAAASIQLGHCGYFSSKSVIGRRPLGASRKFCTFRYAFAQEMTEEEINRVTEDFGKAATLAIKAGFDAVEIHAGHGYLLSQFLSPYTNRRQDRYGGSLENRMRFSASVIKHVRETVGADFPILIKMNLRDGFKGGLELDEAIEVAKRYEAEGASALIPSGGFTAKTPFYMMRGRIPLKEWIH</sequence>
<evidence type="ECO:0000256" key="1">
    <source>
        <dbReference type="ARBA" id="ARBA00022630"/>
    </source>
</evidence>
<dbReference type="PANTHER" id="PTHR43656">
    <property type="entry name" value="BINDING OXIDOREDUCTASE, PUTATIVE (AFU_ORTHOLOGUE AFUA_2G08260)-RELATED"/>
    <property type="match status" value="1"/>
</dbReference>
<evidence type="ECO:0000259" key="3">
    <source>
        <dbReference type="Pfam" id="PF00724"/>
    </source>
</evidence>
<dbReference type="Pfam" id="PF00724">
    <property type="entry name" value="Oxidored_FMN"/>
    <property type="match status" value="1"/>
</dbReference>
<dbReference type="InterPro" id="IPR051799">
    <property type="entry name" value="NADH_flavin_oxidoreductase"/>
</dbReference>
<evidence type="ECO:0000313" key="4">
    <source>
        <dbReference type="EMBL" id="GAG06488.1"/>
    </source>
</evidence>
<comment type="caution">
    <text evidence="4">The sequence shown here is derived from an EMBL/GenBank/DDBJ whole genome shotgun (WGS) entry which is preliminary data.</text>
</comment>
<dbReference type="SUPFAM" id="SSF51395">
    <property type="entry name" value="FMN-linked oxidoreductases"/>
    <property type="match status" value="1"/>
</dbReference>
<dbReference type="InterPro" id="IPR001155">
    <property type="entry name" value="OxRdtase_FMN_N"/>
</dbReference>
<dbReference type="InterPro" id="IPR013785">
    <property type="entry name" value="Aldolase_TIM"/>
</dbReference>
<reference evidence="4" key="1">
    <citation type="journal article" date="2014" name="Front. Microbiol.">
        <title>High frequency of phylogenetically diverse reductive dehalogenase-homologous genes in deep subseafloor sedimentary metagenomes.</title>
        <authorList>
            <person name="Kawai M."/>
            <person name="Futagami T."/>
            <person name="Toyoda A."/>
            <person name="Takaki Y."/>
            <person name="Nishi S."/>
            <person name="Hori S."/>
            <person name="Arai W."/>
            <person name="Tsubouchi T."/>
            <person name="Morono Y."/>
            <person name="Uchiyama I."/>
            <person name="Ito T."/>
            <person name="Fujiyama A."/>
            <person name="Inagaki F."/>
            <person name="Takami H."/>
        </authorList>
    </citation>
    <scope>NUCLEOTIDE SEQUENCE</scope>
    <source>
        <strain evidence="4">Expedition CK06-06</strain>
    </source>
</reference>
<feature type="non-terminal residue" evidence="4">
    <location>
        <position position="273"/>
    </location>
</feature>
<gene>
    <name evidence="4" type="ORF">S01H1_32855</name>
</gene>
<dbReference type="AlphaFoldDB" id="X0V1W4"/>
<dbReference type="EMBL" id="BARS01020371">
    <property type="protein sequence ID" value="GAG06488.1"/>
    <property type="molecule type" value="Genomic_DNA"/>
</dbReference>
<dbReference type="Gene3D" id="3.20.20.70">
    <property type="entry name" value="Aldolase class I"/>
    <property type="match status" value="1"/>
</dbReference>
<organism evidence="4">
    <name type="scientific">marine sediment metagenome</name>
    <dbReference type="NCBI Taxonomy" id="412755"/>
    <lineage>
        <taxon>unclassified sequences</taxon>
        <taxon>metagenomes</taxon>
        <taxon>ecological metagenomes</taxon>
    </lineage>
</organism>
<dbReference type="GO" id="GO:0010181">
    <property type="term" value="F:FMN binding"/>
    <property type="evidence" value="ECO:0007669"/>
    <property type="project" value="InterPro"/>
</dbReference>
<dbReference type="CDD" id="cd02803">
    <property type="entry name" value="OYE_like_FMN_family"/>
    <property type="match status" value="1"/>
</dbReference>
<feature type="domain" description="NADH:flavin oxidoreductase/NADH oxidase N-terminal" evidence="3">
    <location>
        <begin position="6"/>
        <end position="237"/>
    </location>
</feature>
<dbReference type="PANTHER" id="PTHR43656:SF2">
    <property type="entry name" value="BINDING OXIDOREDUCTASE, PUTATIVE (AFU_ORTHOLOGUE AFUA_2G08260)-RELATED"/>
    <property type="match status" value="1"/>
</dbReference>
<keyword evidence="1" id="KW-0285">Flavoprotein</keyword>
<dbReference type="GO" id="GO:0016491">
    <property type="term" value="F:oxidoreductase activity"/>
    <property type="evidence" value="ECO:0007669"/>
    <property type="project" value="UniProtKB-KW"/>
</dbReference>